<gene>
    <name evidence="2" type="ORF">R1sor_009110</name>
</gene>
<dbReference type="Proteomes" id="UP001633002">
    <property type="component" value="Unassembled WGS sequence"/>
</dbReference>
<sequence>MSENQLAPTLFLEPTPKRYKKAHKQAVEETTDDDSALLEEPEKKPSTSIVPTLLQEPEQTNSTPIVPVSLEAMIDQILARLATGRKQEAMKAVYELIKTPEAVEAGEAQAILLEIAYHMCEKPKELKDLISTKYLETLRSKVDDVTCIMELEGLLEASRIAAPKRSDGGYTGTFTEMVQAQLGELSRILSVIEGDGPTSAIALTAEERAKMLALVALPTEGDSILSAGSSGR</sequence>
<keyword evidence="3" id="KW-1185">Reference proteome</keyword>
<accession>A0ABD3H6T6</accession>
<proteinExistence type="predicted"/>
<dbReference type="AlphaFoldDB" id="A0ABD3H6T6"/>
<evidence type="ECO:0000313" key="3">
    <source>
        <dbReference type="Proteomes" id="UP001633002"/>
    </source>
</evidence>
<comment type="caution">
    <text evidence="2">The sequence shown here is derived from an EMBL/GenBank/DDBJ whole genome shotgun (WGS) entry which is preliminary data.</text>
</comment>
<evidence type="ECO:0000313" key="2">
    <source>
        <dbReference type="EMBL" id="KAL3686536.1"/>
    </source>
</evidence>
<reference evidence="2 3" key="1">
    <citation type="submission" date="2024-09" db="EMBL/GenBank/DDBJ databases">
        <title>Chromosome-scale assembly of Riccia sorocarpa.</title>
        <authorList>
            <person name="Paukszto L."/>
        </authorList>
    </citation>
    <scope>NUCLEOTIDE SEQUENCE [LARGE SCALE GENOMIC DNA]</scope>
    <source>
        <strain evidence="2">LP-2024</strain>
        <tissue evidence="2">Aerial parts of the thallus</tissue>
    </source>
</reference>
<feature type="compositionally biased region" description="Acidic residues" evidence="1">
    <location>
        <begin position="29"/>
        <end position="39"/>
    </location>
</feature>
<evidence type="ECO:0000256" key="1">
    <source>
        <dbReference type="SAM" id="MobiDB-lite"/>
    </source>
</evidence>
<name>A0ABD3H6T6_9MARC</name>
<organism evidence="2 3">
    <name type="scientific">Riccia sorocarpa</name>
    <dbReference type="NCBI Taxonomy" id="122646"/>
    <lineage>
        <taxon>Eukaryota</taxon>
        <taxon>Viridiplantae</taxon>
        <taxon>Streptophyta</taxon>
        <taxon>Embryophyta</taxon>
        <taxon>Marchantiophyta</taxon>
        <taxon>Marchantiopsida</taxon>
        <taxon>Marchantiidae</taxon>
        <taxon>Marchantiales</taxon>
        <taxon>Ricciaceae</taxon>
        <taxon>Riccia</taxon>
    </lineage>
</organism>
<protein>
    <submittedName>
        <fullName evidence="2">Uncharacterized protein</fullName>
    </submittedName>
</protein>
<dbReference type="EMBL" id="JBJQOH010000005">
    <property type="protein sequence ID" value="KAL3686536.1"/>
    <property type="molecule type" value="Genomic_DNA"/>
</dbReference>
<feature type="region of interest" description="Disordered" evidence="1">
    <location>
        <begin position="1"/>
        <end position="49"/>
    </location>
</feature>